<keyword evidence="9" id="KW-0233">DNA recombination</keyword>
<evidence type="ECO:0000259" key="14">
    <source>
        <dbReference type="Pfam" id="PF07727"/>
    </source>
</evidence>
<feature type="compositionally biased region" description="Polar residues" evidence="12">
    <location>
        <begin position="615"/>
        <end position="628"/>
    </location>
</feature>
<evidence type="ECO:0000259" key="15">
    <source>
        <dbReference type="Pfam" id="PF13976"/>
    </source>
</evidence>
<evidence type="ECO:0000256" key="8">
    <source>
        <dbReference type="ARBA" id="ARBA00022932"/>
    </source>
</evidence>
<evidence type="ECO:0000256" key="13">
    <source>
        <dbReference type="SAM" id="Phobius"/>
    </source>
</evidence>
<dbReference type="InterPro" id="IPR013103">
    <property type="entry name" value="RVT_2"/>
</dbReference>
<keyword evidence="6" id="KW-0229">DNA integration</keyword>
<gene>
    <name evidence="16" type="ORF">Tci_059216</name>
</gene>
<dbReference type="GO" id="GO:0003887">
    <property type="term" value="F:DNA-directed DNA polymerase activity"/>
    <property type="evidence" value="ECO:0007669"/>
    <property type="project" value="UniProtKB-KW"/>
</dbReference>
<evidence type="ECO:0000256" key="2">
    <source>
        <dbReference type="ARBA" id="ARBA00022723"/>
    </source>
</evidence>
<evidence type="ECO:0000256" key="9">
    <source>
        <dbReference type="ARBA" id="ARBA00023172"/>
    </source>
</evidence>
<keyword evidence="1" id="KW-0540">Nuclease</keyword>
<accession>A0A6L2NLT2</accession>
<keyword evidence="4" id="KW-0378">Hydrolase</keyword>
<dbReference type="GO" id="GO:0004519">
    <property type="term" value="F:endonuclease activity"/>
    <property type="evidence" value="ECO:0007669"/>
    <property type="project" value="UniProtKB-KW"/>
</dbReference>
<evidence type="ECO:0000256" key="4">
    <source>
        <dbReference type="ARBA" id="ARBA00022801"/>
    </source>
</evidence>
<dbReference type="EMBL" id="BKCJ010009497">
    <property type="protein sequence ID" value="GEU87238.1"/>
    <property type="molecule type" value="Genomic_DNA"/>
</dbReference>
<evidence type="ECO:0000256" key="1">
    <source>
        <dbReference type="ARBA" id="ARBA00022722"/>
    </source>
</evidence>
<evidence type="ECO:0000256" key="5">
    <source>
        <dbReference type="ARBA" id="ARBA00022842"/>
    </source>
</evidence>
<evidence type="ECO:0000256" key="7">
    <source>
        <dbReference type="ARBA" id="ARBA00022918"/>
    </source>
</evidence>
<keyword evidence="3" id="KW-0255">Endonuclease</keyword>
<feature type="coiled-coil region" evidence="11">
    <location>
        <begin position="556"/>
        <end position="590"/>
    </location>
</feature>
<organism evidence="16">
    <name type="scientific">Tanacetum cinerariifolium</name>
    <name type="common">Dalmatian daisy</name>
    <name type="synonym">Chrysanthemum cinerariifolium</name>
    <dbReference type="NCBI Taxonomy" id="118510"/>
    <lineage>
        <taxon>Eukaryota</taxon>
        <taxon>Viridiplantae</taxon>
        <taxon>Streptophyta</taxon>
        <taxon>Embryophyta</taxon>
        <taxon>Tracheophyta</taxon>
        <taxon>Spermatophyta</taxon>
        <taxon>Magnoliopsida</taxon>
        <taxon>eudicotyledons</taxon>
        <taxon>Gunneridae</taxon>
        <taxon>Pentapetalae</taxon>
        <taxon>asterids</taxon>
        <taxon>campanulids</taxon>
        <taxon>Asterales</taxon>
        <taxon>Asteraceae</taxon>
        <taxon>Asteroideae</taxon>
        <taxon>Anthemideae</taxon>
        <taxon>Anthemidinae</taxon>
        <taxon>Tanacetum</taxon>
    </lineage>
</organism>
<feature type="domain" description="GAG-pre-integrase" evidence="15">
    <location>
        <begin position="718"/>
        <end position="790"/>
    </location>
</feature>
<dbReference type="InterPro" id="IPR036397">
    <property type="entry name" value="RNaseH_sf"/>
</dbReference>
<dbReference type="GO" id="GO:0006310">
    <property type="term" value="P:DNA recombination"/>
    <property type="evidence" value="ECO:0007669"/>
    <property type="project" value="UniProtKB-KW"/>
</dbReference>
<keyword evidence="2" id="KW-0479">Metal-binding</keyword>
<dbReference type="GO" id="GO:0003676">
    <property type="term" value="F:nucleic acid binding"/>
    <property type="evidence" value="ECO:0007669"/>
    <property type="project" value="InterPro"/>
</dbReference>
<protein>
    <submittedName>
        <fullName evidence="16">Retrovirus-related Pol polyprotein from transposon TNT 1-94</fullName>
    </submittedName>
</protein>
<dbReference type="Pfam" id="PF07727">
    <property type="entry name" value="RVT_2"/>
    <property type="match status" value="1"/>
</dbReference>
<dbReference type="AlphaFoldDB" id="A0A6L2NLT2"/>
<feature type="transmembrane region" description="Helical" evidence="13">
    <location>
        <begin position="155"/>
        <end position="180"/>
    </location>
</feature>
<dbReference type="InterPro" id="IPR025724">
    <property type="entry name" value="GAG-pre-integrase_dom"/>
</dbReference>
<dbReference type="GO" id="GO:0046872">
    <property type="term" value="F:metal ion binding"/>
    <property type="evidence" value="ECO:0007669"/>
    <property type="project" value="UniProtKB-KW"/>
</dbReference>
<dbReference type="PANTHER" id="PTHR42648">
    <property type="entry name" value="TRANSPOSASE, PUTATIVE-RELATED"/>
    <property type="match status" value="1"/>
</dbReference>
<name>A0A6L2NLT2_TANCI</name>
<evidence type="ECO:0000256" key="3">
    <source>
        <dbReference type="ARBA" id="ARBA00022759"/>
    </source>
</evidence>
<dbReference type="GO" id="GO:0016787">
    <property type="term" value="F:hydrolase activity"/>
    <property type="evidence" value="ECO:0007669"/>
    <property type="project" value="UniProtKB-KW"/>
</dbReference>
<evidence type="ECO:0000256" key="6">
    <source>
        <dbReference type="ARBA" id="ARBA00022908"/>
    </source>
</evidence>
<keyword evidence="11" id="KW-0175">Coiled coil</keyword>
<keyword evidence="13" id="KW-0472">Membrane</keyword>
<keyword evidence="5" id="KW-0460">Magnesium</keyword>
<dbReference type="Pfam" id="PF13976">
    <property type="entry name" value="gag_pre-integrs"/>
    <property type="match status" value="1"/>
</dbReference>
<keyword evidence="8" id="KW-0548">Nucleotidyltransferase</keyword>
<keyword evidence="8" id="KW-0239">DNA-directed DNA polymerase</keyword>
<dbReference type="SUPFAM" id="SSF53098">
    <property type="entry name" value="Ribonuclease H-like"/>
    <property type="match status" value="1"/>
</dbReference>
<evidence type="ECO:0000256" key="11">
    <source>
        <dbReference type="SAM" id="Coils"/>
    </source>
</evidence>
<keyword evidence="13" id="KW-0812">Transmembrane</keyword>
<keyword evidence="7" id="KW-0695">RNA-directed DNA polymerase</keyword>
<dbReference type="InterPro" id="IPR039537">
    <property type="entry name" value="Retrotran_Ty1/copia-like"/>
</dbReference>
<reference evidence="16" key="1">
    <citation type="journal article" date="2019" name="Sci. Rep.">
        <title>Draft genome of Tanacetum cinerariifolium, the natural source of mosquito coil.</title>
        <authorList>
            <person name="Yamashiro T."/>
            <person name="Shiraishi A."/>
            <person name="Satake H."/>
            <person name="Nakayama K."/>
        </authorList>
    </citation>
    <scope>NUCLEOTIDE SEQUENCE</scope>
</reference>
<dbReference type="Gene3D" id="3.30.420.10">
    <property type="entry name" value="Ribonuclease H-like superfamily/Ribonuclease H"/>
    <property type="match status" value="1"/>
</dbReference>
<keyword evidence="8" id="KW-0808">Transferase</keyword>
<sequence>MDNPNITIKEYIRLEKEKACRNGKVYNWETVTYGKIWYDEDVHDLRSIETEFPAIVFDDADALTSKSDFLTEPTVSIQHIDEFNLKDNTSLTEGLLQCPISSSFCSRSKIAHSYPWCLVERLTLEEFFTHLFSPKLNLKNFQGFPSRSKLGFQDLLLGFIDLLFWGIDLVIFPLVLHSFLVVKDYYYSSIGIKSHGVLRNSSTPRKQATINNGRVTFQPIQRRQTSLTTGTTRTYTPGASGINSGKQRNVICYNYKGKVTCPNSALNQRENGMIHGLRIKFWLFKLKQVTVITHNAAYQTDDLDAYDSDCDELNTAKLALMANLSHYGSDALAGLNIMNHSETEITSDSNIIPYSQYVIESQQAAIQNFNSPVQQDALILFVIEQLETHVVNCTKINLDNKSVNDTLTDELERYKEQVKKAKQLEPKLYDGNVIEKTNAIVIHDSKETLMLAEESRSKMILKQKNPMMLENKVNTTQVDYAVLNQLFQDFETRFVLQTKLSAEQAFWSQNYVNSPKPTLSSRPTKVKLPKVSMEIFQQDNSISNQSAPSFDHYVELNELKAQSQEKDTVIRKLKERLKSLSGKMKEVNIKMKLEEIKTINIELDHRVSKLVGVKLSTSASKSQPTGNTKKNKIQRPPRSTQKNKVEAHPRTVKSSLKNKNCAVELKRTASVQHSNLNVNSELKCVTCTVLTTLDLLTGSVDLDILGNVDLLTGSRGNNLYTLSLGDMMASSLTCLLSKASKTKSWLWHRRLSHLNFSAINHLARQGLVRGLPKLKFEKDHMCSAFAMGKSKKKPHKANLKTPTKKNSIFYTWIFVDQCMLQVGISHETSVACSPQQNGVAERRNRTLIEVARTMLIYAKAPLFLWAEGVATAYFEELTTMASKQSSLGPALHEITPATISSGLVSNPPSSAPFVPPSRTDYDMLFQLLFDELLTSPPSVDHPAPEIKVMQEELNEFERLGVWELVPQPDKVMVITLKWIYKVKLDELGGILKNKARLVARGYRQEVKIDIEESFPSVARLEAIRIFLSFATHMNMVVYQMDVKTVFLNGNLREEVYVSQPDGFVDPDNLNHVYKLKKALYGLKQAPRVSYDMLSSFMISQDFSKGSVDPTLFIHKDGKEIILARPTEKHLHSVKRIFRYLRGTVNQVLWYPKDSSIDLKTFVDADHAGCQDKRRSTSGSMYHHAKAEK</sequence>
<proteinExistence type="predicted"/>
<comment type="caution">
    <text evidence="16">The sequence shown here is derived from an EMBL/GenBank/DDBJ whole genome shotgun (WGS) entry which is preliminary data.</text>
</comment>
<dbReference type="InterPro" id="IPR012337">
    <property type="entry name" value="RNaseH-like_sf"/>
</dbReference>
<evidence type="ECO:0000256" key="12">
    <source>
        <dbReference type="SAM" id="MobiDB-lite"/>
    </source>
</evidence>
<feature type="region of interest" description="Disordered" evidence="12">
    <location>
        <begin position="615"/>
        <end position="652"/>
    </location>
</feature>
<keyword evidence="13" id="KW-1133">Transmembrane helix</keyword>
<dbReference type="GO" id="GO:0015074">
    <property type="term" value="P:DNA integration"/>
    <property type="evidence" value="ECO:0007669"/>
    <property type="project" value="UniProtKB-KW"/>
</dbReference>
<evidence type="ECO:0000313" key="16">
    <source>
        <dbReference type="EMBL" id="GEU87238.1"/>
    </source>
</evidence>
<dbReference type="PANTHER" id="PTHR42648:SF11">
    <property type="entry name" value="TRANSPOSON TY4-P GAG-POL POLYPROTEIN"/>
    <property type="match status" value="1"/>
</dbReference>
<keyword evidence="10" id="KW-0511">Multifunctional enzyme</keyword>
<dbReference type="GO" id="GO:0003964">
    <property type="term" value="F:RNA-directed DNA polymerase activity"/>
    <property type="evidence" value="ECO:0007669"/>
    <property type="project" value="UniProtKB-KW"/>
</dbReference>
<evidence type="ECO:0000256" key="10">
    <source>
        <dbReference type="ARBA" id="ARBA00023268"/>
    </source>
</evidence>
<feature type="domain" description="Reverse transcriptase Ty1/copia-type" evidence="14">
    <location>
        <begin position="961"/>
        <end position="1121"/>
    </location>
</feature>